<protein>
    <submittedName>
        <fullName evidence="1">Uncharacterized protein</fullName>
    </submittedName>
</protein>
<organism evidence="1 2">
    <name type="scientific">Pelosinus propionicus DSM 13327</name>
    <dbReference type="NCBI Taxonomy" id="1123291"/>
    <lineage>
        <taxon>Bacteria</taxon>
        <taxon>Bacillati</taxon>
        <taxon>Bacillota</taxon>
        <taxon>Negativicutes</taxon>
        <taxon>Selenomonadales</taxon>
        <taxon>Sporomusaceae</taxon>
        <taxon>Pelosinus</taxon>
    </lineage>
</organism>
<proteinExistence type="predicted"/>
<dbReference type="Proteomes" id="UP000199520">
    <property type="component" value="Unassembled WGS sequence"/>
</dbReference>
<dbReference type="STRING" id="1123291.SAMN04490355_106021"/>
<accession>A0A1I4PA76</accession>
<name>A0A1I4PA76_9FIRM</name>
<dbReference type="AlphaFoldDB" id="A0A1I4PA76"/>
<sequence>MSFESPVFTMKEAAEYLKSNESTKMNLLCILLQNPKGFLHSK</sequence>
<evidence type="ECO:0000313" key="1">
    <source>
        <dbReference type="EMBL" id="SFM24692.1"/>
    </source>
</evidence>
<gene>
    <name evidence="1" type="ORF">SAMN04490355_106021</name>
</gene>
<dbReference type="EMBL" id="FOTS01000060">
    <property type="protein sequence ID" value="SFM24692.1"/>
    <property type="molecule type" value="Genomic_DNA"/>
</dbReference>
<reference evidence="2" key="1">
    <citation type="submission" date="2016-10" db="EMBL/GenBank/DDBJ databases">
        <authorList>
            <person name="Varghese N."/>
            <person name="Submissions S."/>
        </authorList>
    </citation>
    <scope>NUCLEOTIDE SEQUENCE [LARGE SCALE GENOMIC DNA]</scope>
    <source>
        <strain evidence="2">DSM 13327</strain>
    </source>
</reference>
<keyword evidence="2" id="KW-1185">Reference proteome</keyword>
<evidence type="ECO:0000313" key="2">
    <source>
        <dbReference type="Proteomes" id="UP000199520"/>
    </source>
</evidence>